<accession>A0A6G1FTZ1</accession>
<evidence type="ECO:0000313" key="2">
    <source>
        <dbReference type="Proteomes" id="UP000504638"/>
    </source>
</evidence>
<proteinExistence type="predicted"/>
<dbReference type="RefSeq" id="XP_033530854.1">
    <property type="nucleotide sequence ID" value="XM_033680169.1"/>
</dbReference>
<reference evidence="3" key="2">
    <citation type="submission" date="2020-04" db="EMBL/GenBank/DDBJ databases">
        <authorList>
            <consortium name="NCBI Genome Project"/>
        </authorList>
    </citation>
    <scope>NUCLEOTIDE SEQUENCE</scope>
    <source>
        <strain evidence="3">CBS 781.70</strain>
    </source>
</reference>
<organism evidence="1">
    <name type="scientific">Eremomyces bilateralis CBS 781.70</name>
    <dbReference type="NCBI Taxonomy" id="1392243"/>
    <lineage>
        <taxon>Eukaryota</taxon>
        <taxon>Fungi</taxon>
        <taxon>Dikarya</taxon>
        <taxon>Ascomycota</taxon>
        <taxon>Pezizomycotina</taxon>
        <taxon>Dothideomycetes</taxon>
        <taxon>Dothideomycetes incertae sedis</taxon>
        <taxon>Eremomycetales</taxon>
        <taxon>Eremomycetaceae</taxon>
        <taxon>Eremomyces</taxon>
    </lineage>
</organism>
<evidence type="ECO:0000313" key="3">
    <source>
        <dbReference type="RefSeq" id="XP_033530854.1"/>
    </source>
</evidence>
<dbReference type="OrthoDB" id="3783451at2759"/>
<evidence type="ECO:0000313" key="1">
    <source>
        <dbReference type="EMBL" id="KAF1809223.1"/>
    </source>
</evidence>
<dbReference type="Proteomes" id="UP000504638">
    <property type="component" value="Unplaced"/>
</dbReference>
<name>A0A6G1FTZ1_9PEZI</name>
<sequence>MTIPWIVAGLARYFLLNSLEPPCQNHRSRKHHLKTETESALYLTIMAILRGRKFPRGPASVPNYGAQSHPPPLRITTDEDGTEIVEEMPLASSNEPSRPYEDFKSHFLGHVYPSIDSLRIRWPVFGELSDILVVDDATDPFAPTKPFQLPDSSLHPVANPRVSDISSIKVGIDCLGELSSYTFRECECEDIENDDGTVQKDCHCGIYYRKPDPVLVVGDNEGSAIAMENLILTLCHRISVFLGVSPRLHSAFDSIPLFFPFLGKRSPL</sequence>
<reference evidence="1 3" key="1">
    <citation type="submission" date="2020-01" db="EMBL/GenBank/DDBJ databases">
        <authorList>
            <consortium name="DOE Joint Genome Institute"/>
            <person name="Haridas S."/>
            <person name="Albert R."/>
            <person name="Binder M."/>
            <person name="Bloem J."/>
            <person name="Labutti K."/>
            <person name="Salamov A."/>
            <person name="Andreopoulos B."/>
            <person name="Baker S.E."/>
            <person name="Barry K."/>
            <person name="Bills G."/>
            <person name="Bluhm B.H."/>
            <person name="Cannon C."/>
            <person name="Castanera R."/>
            <person name="Culley D.E."/>
            <person name="Daum C."/>
            <person name="Ezra D."/>
            <person name="Gonzalez J.B."/>
            <person name="Henrissat B."/>
            <person name="Kuo A."/>
            <person name="Liang C."/>
            <person name="Lipzen A."/>
            <person name="Lutzoni F."/>
            <person name="Magnuson J."/>
            <person name="Mondo S."/>
            <person name="Nolan M."/>
            <person name="Ohm R."/>
            <person name="Pangilinan J."/>
            <person name="Park H.-J."/>
            <person name="Ramirez L."/>
            <person name="Alfaro M."/>
            <person name="Sun H."/>
            <person name="Tritt A."/>
            <person name="Yoshinaga Y."/>
            <person name="Zwiers L.-H."/>
            <person name="Turgeon B.G."/>
            <person name="Goodwin S.B."/>
            <person name="Spatafora J.W."/>
            <person name="Crous P.W."/>
            <person name="Grigoriev I.V."/>
        </authorList>
    </citation>
    <scope>NUCLEOTIDE SEQUENCE</scope>
    <source>
        <strain evidence="1 3">CBS 781.70</strain>
    </source>
</reference>
<dbReference type="EMBL" id="ML975174">
    <property type="protein sequence ID" value="KAF1809223.1"/>
    <property type="molecule type" value="Genomic_DNA"/>
</dbReference>
<gene>
    <name evidence="1 3" type="ORF">P152DRAFT_461648</name>
</gene>
<protein>
    <submittedName>
        <fullName evidence="1 3">Uncharacterized protein</fullName>
    </submittedName>
</protein>
<keyword evidence="2" id="KW-1185">Reference proteome</keyword>
<dbReference type="GeneID" id="54420739"/>
<dbReference type="AlphaFoldDB" id="A0A6G1FTZ1"/>
<reference evidence="3" key="3">
    <citation type="submission" date="2025-04" db="UniProtKB">
        <authorList>
            <consortium name="RefSeq"/>
        </authorList>
    </citation>
    <scope>IDENTIFICATION</scope>
    <source>
        <strain evidence="3">CBS 781.70</strain>
    </source>
</reference>